<evidence type="ECO:0000256" key="2">
    <source>
        <dbReference type="SAM" id="SignalP"/>
    </source>
</evidence>
<proteinExistence type="inferred from homology"/>
<comment type="similarity">
    <text evidence="1">Belongs to the opacity porin family.</text>
</comment>
<feature type="domain" description="Porin opacity type" evidence="3">
    <location>
        <begin position="57"/>
        <end position="208"/>
    </location>
</feature>
<accession>A0MMZ8</accession>
<dbReference type="Gene3D" id="2.40.160.20">
    <property type="match status" value="1"/>
</dbReference>
<keyword evidence="2" id="KW-0732">Signal</keyword>
<dbReference type="Pfam" id="PF02462">
    <property type="entry name" value="Opacity"/>
    <property type="match status" value="1"/>
</dbReference>
<dbReference type="EMBL" id="DQ996464">
    <property type="protein sequence ID" value="ABK41122.1"/>
    <property type="molecule type" value="Genomic_DNA"/>
</dbReference>
<dbReference type="SUPFAM" id="SSF56925">
    <property type="entry name" value="OMPA-like"/>
    <property type="match status" value="1"/>
</dbReference>
<dbReference type="InterPro" id="IPR011250">
    <property type="entry name" value="OMP/PagP_B-barrel"/>
</dbReference>
<protein>
    <submittedName>
        <fullName evidence="4">OlpA</fullName>
    </submittedName>
</protein>
<dbReference type="RefSeq" id="WP_152706853.1">
    <property type="nucleotide sequence ID" value="NZ_RCKA01000005.1"/>
</dbReference>
<dbReference type="AlphaFoldDB" id="A0MMZ8"/>
<evidence type="ECO:0000259" key="3">
    <source>
        <dbReference type="Pfam" id="PF02462"/>
    </source>
</evidence>
<evidence type="ECO:0000256" key="1">
    <source>
        <dbReference type="ARBA" id="ARBA00009830"/>
    </source>
</evidence>
<feature type="signal peptide" evidence="2">
    <location>
        <begin position="1"/>
        <end position="19"/>
    </location>
</feature>
<dbReference type="GO" id="GO:0009279">
    <property type="term" value="C:cell outer membrane"/>
    <property type="evidence" value="ECO:0007669"/>
    <property type="project" value="UniProtKB-ARBA"/>
</dbReference>
<name>A0MMZ8_MORCA</name>
<gene>
    <name evidence="4" type="primary">olpA</name>
</gene>
<organism evidence="4">
    <name type="scientific">Moraxella catarrhalis</name>
    <name type="common">Branhamella catarrhalis</name>
    <dbReference type="NCBI Taxonomy" id="480"/>
    <lineage>
        <taxon>Bacteria</taxon>
        <taxon>Pseudomonadati</taxon>
        <taxon>Pseudomonadota</taxon>
        <taxon>Gammaproteobacteria</taxon>
        <taxon>Moraxellales</taxon>
        <taxon>Moraxellaceae</taxon>
        <taxon>Moraxella</taxon>
    </lineage>
</organism>
<dbReference type="GO" id="GO:0015288">
    <property type="term" value="F:porin activity"/>
    <property type="evidence" value="ECO:0007669"/>
    <property type="project" value="InterPro"/>
</dbReference>
<reference evidence="4" key="1">
    <citation type="journal article" date="2007" name="J. Bacteriol.">
        <title>Characterization of the Moraxella catarrhalis opa-like protein, OlpA, reveals a phylogenetically conserved family of outer membrane proteins.</title>
        <authorList>
            <person name="Brooks M.J."/>
            <person name="Laurence C.A."/>
            <person name="Hansen E.J."/>
            <person name="Gray-Owen S.D."/>
        </authorList>
    </citation>
    <scope>NUCLEOTIDE SEQUENCE</scope>
    <source>
        <strain evidence="4">V1156</strain>
    </source>
</reference>
<sequence length="208" mass="22784">MKKLLLAALLTSTSTLAMAQISTDGLYVQGNVGVSKLNAKVDGKKYKDNATQYTIAVGKDMGAIRFQADYTNFGKMKENGSKGKRDEVRYEEWKASLKAHSLGVSAIYDFNTATGLTPYAGMRVGANQLKFDGQDLYNKITPDGRLQLVKDIESKKSNKVSVGAVAGVQYTFNPQLALDAGVEYHYLGKIESLKLNQYGAKVGLRYNF</sequence>
<evidence type="ECO:0000313" key="4">
    <source>
        <dbReference type="EMBL" id="ABK41122.1"/>
    </source>
</evidence>
<dbReference type="InterPro" id="IPR003394">
    <property type="entry name" value="Porin_opacity"/>
</dbReference>
<feature type="chain" id="PRO_5002627413" evidence="2">
    <location>
        <begin position="20"/>
        <end position="208"/>
    </location>
</feature>